<evidence type="ECO:0000256" key="2">
    <source>
        <dbReference type="SAM" id="SignalP"/>
    </source>
</evidence>
<feature type="chain" id="PRO_5045220472" description="Excalibur calcium-binding domain-containing protein" evidence="2">
    <location>
        <begin position="31"/>
        <end position="368"/>
    </location>
</feature>
<proteinExistence type="predicted"/>
<feature type="region of interest" description="Disordered" evidence="1">
    <location>
        <begin position="63"/>
        <end position="97"/>
    </location>
</feature>
<feature type="region of interest" description="Disordered" evidence="1">
    <location>
        <begin position="348"/>
        <end position="368"/>
    </location>
</feature>
<evidence type="ECO:0008006" key="5">
    <source>
        <dbReference type="Google" id="ProtNLM"/>
    </source>
</evidence>
<comment type="caution">
    <text evidence="3">The sequence shown here is derived from an EMBL/GenBank/DDBJ whole genome shotgun (WGS) entry which is preliminary data.</text>
</comment>
<protein>
    <recommendedName>
        <fullName evidence="5">Excalibur calcium-binding domain-containing protein</fullName>
    </recommendedName>
</protein>
<feature type="region of interest" description="Disordered" evidence="1">
    <location>
        <begin position="280"/>
        <end position="330"/>
    </location>
</feature>
<feature type="signal peptide" evidence="2">
    <location>
        <begin position="1"/>
        <end position="30"/>
    </location>
</feature>
<keyword evidence="2" id="KW-0732">Signal</keyword>
<feature type="compositionally biased region" description="Low complexity" evidence="1">
    <location>
        <begin position="80"/>
        <end position="97"/>
    </location>
</feature>
<keyword evidence="4" id="KW-1185">Reference proteome</keyword>
<name>A0ABV9YTI2_9PSEU</name>
<dbReference type="Proteomes" id="UP001595947">
    <property type="component" value="Unassembled WGS sequence"/>
</dbReference>
<sequence>MASGTGIRAAAILMAGLVGAAVIAPGVAFAADGDTLVSCSAGQTFDPTALGCVGSTVTSAPTTPEVIPTIPDTGSAVGGSDAVTGGNTTTTNSSAADKAAADKAAADKVAAADKAAEKAADAKTSAAAAAPPANVPAIATPAVTSSLAGLTGFQLPAGLPITDALKNLPVGNLNLGNLPIPALPSSGSFTSPRDACLFLASRVKVGADAIDAISGQFASFCGALPGSFGSSSTYPDLPSLAHALDRLCHGLEYTHHGHHADGRDDVDCPEVSYERAQQILAEDSSDPNNLDGDNDGEACEDNPRDYDTVTADYEGYPQGGVATGDSAPGVEPGAAGALAGLALATVAGTLGRREEPADEDRREEMADR</sequence>
<evidence type="ECO:0000313" key="3">
    <source>
        <dbReference type="EMBL" id="MFC5065257.1"/>
    </source>
</evidence>
<dbReference type="EMBL" id="JBHSIV010000033">
    <property type="protein sequence ID" value="MFC5065257.1"/>
    <property type="molecule type" value="Genomic_DNA"/>
</dbReference>
<feature type="compositionally biased region" description="Basic and acidic residues" evidence="1">
    <location>
        <begin position="351"/>
        <end position="368"/>
    </location>
</feature>
<evidence type="ECO:0000313" key="4">
    <source>
        <dbReference type="Proteomes" id="UP001595947"/>
    </source>
</evidence>
<evidence type="ECO:0000256" key="1">
    <source>
        <dbReference type="SAM" id="MobiDB-lite"/>
    </source>
</evidence>
<reference evidence="4" key="1">
    <citation type="journal article" date="2019" name="Int. J. Syst. Evol. Microbiol.">
        <title>The Global Catalogue of Microorganisms (GCM) 10K type strain sequencing project: providing services to taxonomists for standard genome sequencing and annotation.</title>
        <authorList>
            <consortium name="The Broad Institute Genomics Platform"/>
            <consortium name="The Broad Institute Genome Sequencing Center for Infectious Disease"/>
            <person name="Wu L."/>
            <person name="Ma J."/>
        </authorList>
    </citation>
    <scope>NUCLEOTIDE SEQUENCE [LARGE SCALE GENOMIC DNA]</scope>
    <source>
        <strain evidence="4">CGMCC 4.7093</strain>
    </source>
</reference>
<organism evidence="3 4">
    <name type="scientific">Actinomycetospora atypica</name>
    <dbReference type="NCBI Taxonomy" id="1290095"/>
    <lineage>
        <taxon>Bacteria</taxon>
        <taxon>Bacillati</taxon>
        <taxon>Actinomycetota</taxon>
        <taxon>Actinomycetes</taxon>
        <taxon>Pseudonocardiales</taxon>
        <taxon>Pseudonocardiaceae</taxon>
        <taxon>Actinomycetospora</taxon>
    </lineage>
</organism>
<accession>A0ABV9YTI2</accession>
<dbReference type="RefSeq" id="WP_378038589.1">
    <property type="nucleotide sequence ID" value="NZ_JBHSIV010000033.1"/>
</dbReference>
<gene>
    <name evidence="3" type="ORF">ACFPBZ_23785</name>
</gene>